<dbReference type="PROSITE" id="PS50234">
    <property type="entry name" value="VWFA"/>
    <property type="match status" value="1"/>
</dbReference>
<keyword evidence="1" id="KW-1003">Cell membrane</keyword>
<evidence type="ECO:0000256" key="1">
    <source>
        <dbReference type="ARBA" id="ARBA00022475"/>
    </source>
</evidence>
<evidence type="ECO:0000256" key="5">
    <source>
        <dbReference type="SAM" id="Phobius"/>
    </source>
</evidence>
<sequence length="354" mass="38962">MRFIWPEFLWCFAVMACLPLGYVWLLRRKRREAVVFSNVAMVRQALGPRGAWRRHTPPALLWIGLLIACFGLTRPVMQVTLPADYMTIVLAVDVSRSMLAEDVEPNRIQAAQVTIKEFLRELPNNIRVGVVTFAGTAQVVQQVTDNREILLEAIDRFRLQRGTATGSGLLLSLATLLPESGVDLQATIYGENFGAWGDGFPLPSAKPSPPVSKNRPSAAVPPGSYSNGAIILISDGRRTHGPDPFAAAKQAAERGVRVYTVAFGTAGGFIPGWGGSNFYAQVDERSLQAIAGITEAEFFRAENSSDLTKVYQHLSSKFSLERRETEITSLFGGVSFVFVLLAFILSLLWFRRSP</sequence>
<dbReference type="SUPFAM" id="SSF53300">
    <property type="entry name" value="vWA-like"/>
    <property type="match status" value="1"/>
</dbReference>
<evidence type="ECO:0000313" key="8">
    <source>
        <dbReference type="Proteomes" id="UP000739565"/>
    </source>
</evidence>
<feature type="domain" description="VWFA" evidence="6">
    <location>
        <begin position="87"/>
        <end position="314"/>
    </location>
</feature>
<dbReference type="Pfam" id="PF00092">
    <property type="entry name" value="VWA"/>
    <property type="match status" value="1"/>
</dbReference>
<protein>
    <submittedName>
        <fullName evidence="7">VWA domain-containing protein</fullName>
    </submittedName>
</protein>
<dbReference type="InterPro" id="IPR024163">
    <property type="entry name" value="Aerotolerance_reg_N"/>
</dbReference>
<proteinExistence type="predicted"/>
<dbReference type="InterPro" id="IPR050768">
    <property type="entry name" value="UPF0353/GerABKA_families"/>
</dbReference>
<accession>A0A953ND94</accession>
<organism evidence="7 8">
    <name type="scientific">Zwartia hollandica</name>
    <dbReference type="NCBI Taxonomy" id="324606"/>
    <lineage>
        <taxon>Bacteria</taxon>
        <taxon>Pseudomonadati</taxon>
        <taxon>Pseudomonadota</taxon>
        <taxon>Betaproteobacteria</taxon>
        <taxon>Burkholderiales</taxon>
        <taxon>Alcaligenaceae</taxon>
        <taxon>Zwartia</taxon>
    </lineage>
</organism>
<keyword evidence="4 5" id="KW-0472">Membrane</keyword>
<gene>
    <name evidence="7" type="ORF">KZZ10_10660</name>
</gene>
<comment type="caution">
    <text evidence="7">The sequence shown here is derived from an EMBL/GenBank/DDBJ whole genome shotgun (WGS) entry which is preliminary data.</text>
</comment>
<dbReference type="Pfam" id="PF13519">
    <property type="entry name" value="VWA_2"/>
    <property type="match status" value="1"/>
</dbReference>
<name>A0A953ND94_9BURK</name>
<feature type="transmembrane region" description="Helical" evidence="5">
    <location>
        <begin position="59"/>
        <end position="77"/>
    </location>
</feature>
<dbReference type="PANTHER" id="PTHR22550:SF5">
    <property type="entry name" value="LEUCINE ZIPPER PROTEIN 4"/>
    <property type="match status" value="1"/>
</dbReference>
<dbReference type="InterPro" id="IPR002035">
    <property type="entry name" value="VWF_A"/>
</dbReference>
<dbReference type="SMART" id="SM00327">
    <property type="entry name" value="VWA"/>
    <property type="match status" value="1"/>
</dbReference>
<evidence type="ECO:0000256" key="2">
    <source>
        <dbReference type="ARBA" id="ARBA00022692"/>
    </source>
</evidence>
<dbReference type="Pfam" id="PF07584">
    <property type="entry name" value="BatA"/>
    <property type="match status" value="1"/>
</dbReference>
<evidence type="ECO:0000313" key="7">
    <source>
        <dbReference type="EMBL" id="MBZ1351106.1"/>
    </source>
</evidence>
<evidence type="ECO:0000256" key="4">
    <source>
        <dbReference type="ARBA" id="ARBA00023136"/>
    </source>
</evidence>
<dbReference type="AlphaFoldDB" id="A0A953ND94"/>
<reference evidence="7" key="1">
    <citation type="submission" date="2021-07" db="EMBL/GenBank/DDBJ databases">
        <title>New genus and species of the family Alcaligenaceae.</title>
        <authorList>
            <person name="Hahn M.W."/>
        </authorList>
    </citation>
    <scope>NUCLEOTIDE SEQUENCE</scope>
    <source>
        <strain evidence="7">LF4-65</strain>
    </source>
</reference>
<dbReference type="Gene3D" id="3.40.50.410">
    <property type="entry name" value="von Willebrand factor, type A domain"/>
    <property type="match status" value="1"/>
</dbReference>
<evidence type="ECO:0000259" key="6">
    <source>
        <dbReference type="PROSITE" id="PS50234"/>
    </source>
</evidence>
<feature type="transmembrane region" description="Helical" evidence="5">
    <location>
        <begin position="330"/>
        <end position="350"/>
    </location>
</feature>
<dbReference type="RefSeq" id="WP_259661524.1">
    <property type="nucleotide sequence ID" value="NZ_JAHXRI010000010.1"/>
</dbReference>
<keyword evidence="3 5" id="KW-1133">Transmembrane helix</keyword>
<evidence type="ECO:0000256" key="3">
    <source>
        <dbReference type="ARBA" id="ARBA00022989"/>
    </source>
</evidence>
<dbReference type="InterPro" id="IPR036465">
    <property type="entry name" value="vWFA_dom_sf"/>
</dbReference>
<dbReference type="EMBL" id="JAHXRI010000010">
    <property type="protein sequence ID" value="MBZ1351106.1"/>
    <property type="molecule type" value="Genomic_DNA"/>
</dbReference>
<feature type="transmembrane region" description="Helical" evidence="5">
    <location>
        <begin position="6"/>
        <end position="26"/>
    </location>
</feature>
<keyword evidence="2 5" id="KW-0812">Transmembrane</keyword>
<dbReference type="Proteomes" id="UP000739565">
    <property type="component" value="Unassembled WGS sequence"/>
</dbReference>
<dbReference type="PANTHER" id="PTHR22550">
    <property type="entry name" value="SPORE GERMINATION PROTEIN"/>
    <property type="match status" value="1"/>
</dbReference>
<keyword evidence="8" id="KW-1185">Reference proteome</keyword>